<evidence type="ECO:0000313" key="1">
    <source>
        <dbReference type="EMBL" id="KAG5613950.1"/>
    </source>
</evidence>
<sequence>MDVRLDFSYGASWSPRPNRPIFKSSNVIFAKKISCMDVRLDVSYRAIWSPRPNRPIFKVKRSQSR</sequence>
<keyword evidence="2" id="KW-1185">Reference proteome</keyword>
<dbReference type="Proteomes" id="UP000824120">
    <property type="component" value="Chromosome 3"/>
</dbReference>
<dbReference type="AlphaFoldDB" id="A0A9J5ZP54"/>
<proteinExistence type="predicted"/>
<name>A0A9J5ZP54_SOLCO</name>
<comment type="caution">
    <text evidence="1">The sequence shown here is derived from an EMBL/GenBank/DDBJ whole genome shotgun (WGS) entry which is preliminary data.</text>
</comment>
<dbReference type="EMBL" id="JACXVP010000003">
    <property type="protein sequence ID" value="KAG5613950.1"/>
    <property type="molecule type" value="Genomic_DNA"/>
</dbReference>
<organism evidence="1 2">
    <name type="scientific">Solanum commersonii</name>
    <name type="common">Commerson's wild potato</name>
    <name type="synonym">Commerson's nightshade</name>
    <dbReference type="NCBI Taxonomy" id="4109"/>
    <lineage>
        <taxon>Eukaryota</taxon>
        <taxon>Viridiplantae</taxon>
        <taxon>Streptophyta</taxon>
        <taxon>Embryophyta</taxon>
        <taxon>Tracheophyta</taxon>
        <taxon>Spermatophyta</taxon>
        <taxon>Magnoliopsida</taxon>
        <taxon>eudicotyledons</taxon>
        <taxon>Gunneridae</taxon>
        <taxon>Pentapetalae</taxon>
        <taxon>asterids</taxon>
        <taxon>lamiids</taxon>
        <taxon>Solanales</taxon>
        <taxon>Solanaceae</taxon>
        <taxon>Solanoideae</taxon>
        <taxon>Solaneae</taxon>
        <taxon>Solanum</taxon>
    </lineage>
</organism>
<evidence type="ECO:0000313" key="2">
    <source>
        <dbReference type="Proteomes" id="UP000824120"/>
    </source>
</evidence>
<accession>A0A9J5ZP54</accession>
<protein>
    <submittedName>
        <fullName evidence="1">Uncharacterized protein</fullName>
    </submittedName>
</protein>
<gene>
    <name evidence="1" type="ORF">H5410_013774</name>
</gene>
<reference evidence="1 2" key="1">
    <citation type="submission" date="2020-09" db="EMBL/GenBank/DDBJ databases">
        <title>De no assembly of potato wild relative species, Solanum commersonii.</title>
        <authorList>
            <person name="Cho K."/>
        </authorList>
    </citation>
    <scope>NUCLEOTIDE SEQUENCE [LARGE SCALE GENOMIC DNA]</scope>
    <source>
        <strain evidence="1">LZ3.2</strain>
        <tissue evidence="1">Leaf</tissue>
    </source>
</reference>